<proteinExistence type="predicted"/>
<comment type="caution">
    <text evidence="1">The sequence shown here is derived from an EMBL/GenBank/DDBJ whole genome shotgun (WGS) entry which is preliminary data.</text>
</comment>
<reference evidence="1 2" key="1">
    <citation type="submission" date="2020-08" db="EMBL/GenBank/DDBJ databases">
        <authorList>
            <person name="Hejnol A."/>
        </authorList>
    </citation>
    <scope>NUCLEOTIDE SEQUENCE [LARGE SCALE GENOMIC DNA]</scope>
</reference>
<name>A0A7I8VGW4_9ANNE</name>
<organism evidence="1 2">
    <name type="scientific">Dimorphilus gyrociliatus</name>
    <dbReference type="NCBI Taxonomy" id="2664684"/>
    <lineage>
        <taxon>Eukaryota</taxon>
        <taxon>Metazoa</taxon>
        <taxon>Spiralia</taxon>
        <taxon>Lophotrochozoa</taxon>
        <taxon>Annelida</taxon>
        <taxon>Polychaeta</taxon>
        <taxon>Polychaeta incertae sedis</taxon>
        <taxon>Dinophilidae</taxon>
        <taxon>Dimorphilus</taxon>
    </lineage>
</organism>
<keyword evidence="2" id="KW-1185">Reference proteome</keyword>
<accession>A0A7I8VGW4</accession>
<dbReference type="AlphaFoldDB" id="A0A7I8VGW4"/>
<sequence length="420" mass="48450">MAKHPQLIGIKQKIQKDVEQTEIPMLLDSEDKVIVRAEAHAYKQTFPKACKINDLETWKLKNFDMENLRKFAPFLIELFGLTPLESKSKLKFAVKPIGYMLAIFVNLYSGKWNGKRIKKNEGSQIILELIRLILSCGFLVYPPGDLQENCNARAATFSNYLIVNLGFNKNNKCIGVISIDLYQNKILNITFRTKDDSIQRKEKQENKKRRQLHDKNCSFIDIKERMDMSNVNCKMECETSITCTVVFQQQPSTSDKYLYKPDSDQADKIIVKIPETENEERCQNNTNRGTVSTFTTEEVKQSVDEYKNADGNMSLILNSNSDWKELQRTRDFIDVENEDPYGADKIFLENLAEDQESLYHFSKIEEICNKDDGQAPGKLLDDGTNKECCFYRKGKRKGKIKGRAGRKISMIEDTKSNDFK</sequence>
<protein>
    <submittedName>
        <fullName evidence="1">DgyrCDS3939</fullName>
    </submittedName>
</protein>
<evidence type="ECO:0000313" key="2">
    <source>
        <dbReference type="Proteomes" id="UP000549394"/>
    </source>
</evidence>
<dbReference type="EMBL" id="CAJFCJ010000005">
    <property type="protein sequence ID" value="CAD5114905.1"/>
    <property type="molecule type" value="Genomic_DNA"/>
</dbReference>
<evidence type="ECO:0000313" key="1">
    <source>
        <dbReference type="EMBL" id="CAD5114905.1"/>
    </source>
</evidence>
<dbReference type="Proteomes" id="UP000549394">
    <property type="component" value="Unassembled WGS sequence"/>
</dbReference>
<gene>
    <name evidence="1" type="ORF">DGYR_LOCUS3706</name>
</gene>